<sequence length="149" mass="16760">MKYITLFSVLALSACSAVPNKSEVSQRTTTNMDLIALTEQSAPKGVVGTYQFHIKAAGAQGNWLYLNTETDYRDRRSITISIKPNVAAELESKYGQPVETFFIDKTIEVTGEAKRVTIDFMSRGRATNKYYYQTHINVSSLKHLRIIES</sequence>
<dbReference type="AlphaFoldDB" id="A0A1Q2H1H9"/>
<gene>
    <name evidence="2" type="ORF">B0W48_16495</name>
</gene>
<dbReference type="RefSeq" id="WP_077537878.1">
    <property type="nucleotide sequence ID" value="NZ_CP019628.1"/>
</dbReference>
<evidence type="ECO:0000313" key="3">
    <source>
        <dbReference type="Proteomes" id="UP000188243"/>
    </source>
</evidence>
<dbReference type="PROSITE" id="PS51257">
    <property type="entry name" value="PROKAR_LIPOPROTEIN"/>
    <property type="match status" value="1"/>
</dbReference>
<feature type="chain" id="PRO_5013201976" evidence="1">
    <location>
        <begin position="18"/>
        <end position="149"/>
    </location>
</feature>
<dbReference type="EMBL" id="CP019628">
    <property type="protein sequence ID" value="AQQ01229.1"/>
    <property type="molecule type" value="Genomic_DNA"/>
</dbReference>
<keyword evidence="1" id="KW-0732">Signal</keyword>
<feature type="signal peptide" evidence="1">
    <location>
        <begin position="1"/>
        <end position="17"/>
    </location>
</feature>
<name>A0A1Q2H1H9_9GAMM</name>
<organism evidence="2 3">
    <name type="scientific">Pseudoalteromonas aliena</name>
    <dbReference type="NCBI Taxonomy" id="247523"/>
    <lineage>
        <taxon>Bacteria</taxon>
        <taxon>Pseudomonadati</taxon>
        <taxon>Pseudomonadota</taxon>
        <taxon>Gammaproteobacteria</taxon>
        <taxon>Alteromonadales</taxon>
        <taxon>Pseudoalteromonadaceae</taxon>
        <taxon>Pseudoalteromonas</taxon>
    </lineage>
</organism>
<evidence type="ECO:0000313" key="2">
    <source>
        <dbReference type="EMBL" id="AQQ01229.1"/>
    </source>
</evidence>
<dbReference type="Proteomes" id="UP000188243">
    <property type="component" value="Chromosome"/>
</dbReference>
<protein>
    <submittedName>
        <fullName evidence="2">Uncharacterized protein</fullName>
    </submittedName>
</protein>
<accession>A0A1Q2H1H9</accession>
<evidence type="ECO:0000256" key="1">
    <source>
        <dbReference type="SAM" id="SignalP"/>
    </source>
</evidence>
<reference evidence="2 3" key="1">
    <citation type="submission" date="2017-02" db="EMBL/GenBank/DDBJ databases">
        <title>Complete genome sequence of the cold-active Pseudoalteromonas aliena strain EH1 isolated from Arctic seawater.</title>
        <authorList>
            <person name="Kim E."/>
            <person name="Heo E."/>
            <person name="Kim H."/>
            <person name="Kim D."/>
        </authorList>
    </citation>
    <scope>NUCLEOTIDE SEQUENCE [LARGE SCALE GENOMIC DNA]</scope>
    <source>
        <strain evidence="2 3">EH1</strain>
    </source>
</reference>
<proteinExistence type="predicted"/>
<dbReference type="KEGG" id="paln:B0W48_16495"/>